<reference evidence="2" key="1">
    <citation type="submission" date="2021-05" db="EMBL/GenBank/DDBJ databases">
        <authorList>
            <person name="Pietrasiak N."/>
            <person name="Ward R."/>
            <person name="Stajich J.E."/>
            <person name="Kurbessoian T."/>
        </authorList>
    </citation>
    <scope>NUCLEOTIDE SEQUENCE</scope>
    <source>
        <strain evidence="2">JT2-VF2</strain>
    </source>
</reference>
<feature type="transmembrane region" description="Helical" evidence="1">
    <location>
        <begin position="217"/>
        <end position="241"/>
    </location>
</feature>
<feature type="transmembrane region" description="Helical" evidence="1">
    <location>
        <begin position="64"/>
        <end position="85"/>
    </location>
</feature>
<comment type="caution">
    <text evidence="2">The sequence shown here is derived from an EMBL/GenBank/DDBJ whole genome shotgun (WGS) entry which is preliminary data.</text>
</comment>
<feature type="transmembrane region" description="Helical" evidence="1">
    <location>
        <begin position="173"/>
        <end position="192"/>
    </location>
</feature>
<organism evidence="2 3">
    <name type="scientific">Mojavia pulchra JT2-VF2</name>
    <dbReference type="NCBI Taxonomy" id="287848"/>
    <lineage>
        <taxon>Bacteria</taxon>
        <taxon>Bacillati</taxon>
        <taxon>Cyanobacteriota</taxon>
        <taxon>Cyanophyceae</taxon>
        <taxon>Nostocales</taxon>
        <taxon>Nostocaceae</taxon>
    </lineage>
</organism>
<evidence type="ECO:0000313" key="3">
    <source>
        <dbReference type="Proteomes" id="UP000715781"/>
    </source>
</evidence>
<gene>
    <name evidence="2" type="ORF">KME32_10810</name>
</gene>
<feature type="transmembrane region" description="Helical" evidence="1">
    <location>
        <begin position="34"/>
        <end position="52"/>
    </location>
</feature>
<keyword evidence="1" id="KW-1133">Transmembrane helix</keyword>
<evidence type="ECO:0000256" key="1">
    <source>
        <dbReference type="SAM" id="Phobius"/>
    </source>
</evidence>
<sequence length="242" mass="26976">MSFSKRRYELNLQRSKIGRLTFCENMKNADMAAFLYPTYTLANVGLALWSLSLFKHPHNINTTLLLLVLAGMTYDNFIISIGRLIDQGALLELLNRLRFLFHNLFVPLLVVVAVKLASNAGVVWASNPTVYYGCWVIALGLITFGLVSDFVGLELIPITFAGSLRYKPKSCGLPMLPILTASLVAVMGFFIWREINWPWMLVGTLVMFSGNALPTRIFGTLVSSAVDFVFILALLATELIVY</sequence>
<dbReference type="Proteomes" id="UP000715781">
    <property type="component" value="Unassembled WGS sequence"/>
</dbReference>
<evidence type="ECO:0000313" key="2">
    <source>
        <dbReference type="EMBL" id="MBW4561625.1"/>
    </source>
</evidence>
<protein>
    <submittedName>
        <fullName evidence="2">Uncharacterized protein</fullName>
    </submittedName>
</protein>
<keyword evidence="1" id="KW-0472">Membrane</keyword>
<dbReference type="AlphaFoldDB" id="A0A951PXF4"/>
<name>A0A951PXF4_9NOST</name>
<accession>A0A951PXF4</accession>
<reference evidence="2" key="2">
    <citation type="journal article" date="2022" name="Microbiol. Resour. Announc.">
        <title>Metagenome Sequencing to Explore Phylogenomics of Terrestrial Cyanobacteria.</title>
        <authorList>
            <person name="Ward R.D."/>
            <person name="Stajich J.E."/>
            <person name="Johansen J.R."/>
            <person name="Huntemann M."/>
            <person name="Clum A."/>
            <person name="Foster B."/>
            <person name="Foster B."/>
            <person name="Roux S."/>
            <person name="Palaniappan K."/>
            <person name="Varghese N."/>
            <person name="Mukherjee S."/>
            <person name="Reddy T.B.K."/>
            <person name="Daum C."/>
            <person name="Copeland A."/>
            <person name="Chen I.A."/>
            <person name="Ivanova N.N."/>
            <person name="Kyrpides N.C."/>
            <person name="Shapiro N."/>
            <person name="Eloe-Fadrosh E.A."/>
            <person name="Pietrasiak N."/>
        </authorList>
    </citation>
    <scope>NUCLEOTIDE SEQUENCE</scope>
    <source>
        <strain evidence="2">JT2-VF2</strain>
    </source>
</reference>
<proteinExistence type="predicted"/>
<dbReference type="EMBL" id="JAHHHN010000005">
    <property type="protein sequence ID" value="MBW4561625.1"/>
    <property type="molecule type" value="Genomic_DNA"/>
</dbReference>
<keyword evidence="1" id="KW-0812">Transmembrane</keyword>
<feature type="transmembrane region" description="Helical" evidence="1">
    <location>
        <begin position="130"/>
        <end position="152"/>
    </location>
</feature>
<feature type="transmembrane region" description="Helical" evidence="1">
    <location>
        <begin position="97"/>
        <end position="118"/>
    </location>
</feature>